<feature type="compositionally biased region" description="Polar residues" evidence="1">
    <location>
        <begin position="592"/>
        <end position="614"/>
    </location>
</feature>
<evidence type="ECO:0000256" key="1">
    <source>
        <dbReference type="SAM" id="MobiDB-lite"/>
    </source>
</evidence>
<dbReference type="EMBL" id="JAANIA010000721">
    <property type="protein sequence ID" value="KAG5323439.1"/>
    <property type="molecule type" value="Genomic_DNA"/>
</dbReference>
<proteinExistence type="predicted"/>
<dbReference type="PANTHER" id="PTHR21567:SF87">
    <property type="entry name" value="CRESCERIN-LIKE PROTEIN CHE-12"/>
    <property type="match status" value="1"/>
</dbReference>
<feature type="compositionally biased region" description="Basic residues" evidence="1">
    <location>
        <begin position="1359"/>
        <end position="1368"/>
    </location>
</feature>
<feature type="region of interest" description="Disordered" evidence="1">
    <location>
        <begin position="1326"/>
        <end position="1408"/>
    </location>
</feature>
<accession>A0A836EZG4</accession>
<feature type="region of interest" description="Disordered" evidence="1">
    <location>
        <begin position="722"/>
        <end position="743"/>
    </location>
</feature>
<keyword evidence="4" id="KW-1185">Reference proteome</keyword>
<dbReference type="InterPro" id="IPR011989">
    <property type="entry name" value="ARM-like"/>
</dbReference>
<feature type="region of interest" description="Disordered" evidence="1">
    <location>
        <begin position="584"/>
        <end position="627"/>
    </location>
</feature>
<feature type="compositionally biased region" description="Basic and acidic residues" evidence="1">
    <location>
        <begin position="615"/>
        <end position="627"/>
    </location>
</feature>
<dbReference type="InterPro" id="IPR016024">
    <property type="entry name" value="ARM-type_fold"/>
</dbReference>
<dbReference type="Proteomes" id="UP000668214">
    <property type="component" value="Unassembled WGS sequence"/>
</dbReference>
<protein>
    <submittedName>
        <fullName evidence="3">TGRM1 protein</fullName>
    </submittedName>
</protein>
<dbReference type="SMART" id="SM01349">
    <property type="entry name" value="TOG"/>
    <property type="match status" value="2"/>
</dbReference>
<dbReference type="GO" id="GO:0000226">
    <property type="term" value="P:microtubule cytoskeleton organization"/>
    <property type="evidence" value="ECO:0007669"/>
    <property type="project" value="TreeGrafter"/>
</dbReference>
<comment type="caution">
    <text evidence="3">The sequence shown here is derived from an EMBL/GenBank/DDBJ whole genome shotgun (WGS) entry which is preliminary data.</text>
</comment>
<feature type="compositionally biased region" description="Polar residues" evidence="1">
    <location>
        <begin position="1343"/>
        <end position="1353"/>
    </location>
</feature>
<feature type="compositionally biased region" description="Polar residues" evidence="1">
    <location>
        <begin position="1374"/>
        <end position="1388"/>
    </location>
</feature>
<feature type="region of interest" description="Disordered" evidence="1">
    <location>
        <begin position="1608"/>
        <end position="1659"/>
    </location>
</feature>
<evidence type="ECO:0000259" key="2">
    <source>
        <dbReference type="SMART" id="SM01349"/>
    </source>
</evidence>
<feature type="region of interest" description="Disordered" evidence="1">
    <location>
        <begin position="1762"/>
        <end position="1820"/>
    </location>
</feature>
<name>A0A836EZG4_9HYME</name>
<feature type="compositionally biased region" description="Basic and acidic residues" evidence="1">
    <location>
        <begin position="2029"/>
        <end position="2038"/>
    </location>
</feature>
<feature type="compositionally biased region" description="Basic and acidic residues" evidence="1">
    <location>
        <begin position="1762"/>
        <end position="1772"/>
    </location>
</feature>
<dbReference type="InterPro" id="IPR034085">
    <property type="entry name" value="TOG"/>
</dbReference>
<feature type="compositionally biased region" description="Basic and acidic residues" evidence="1">
    <location>
        <begin position="1940"/>
        <end position="1956"/>
    </location>
</feature>
<organism evidence="3 4">
    <name type="scientific">Pseudoatta argentina</name>
    <dbReference type="NCBI Taxonomy" id="621737"/>
    <lineage>
        <taxon>Eukaryota</taxon>
        <taxon>Metazoa</taxon>
        <taxon>Ecdysozoa</taxon>
        <taxon>Arthropoda</taxon>
        <taxon>Hexapoda</taxon>
        <taxon>Insecta</taxon>
        <taxon>Pterygota</taxon>
        <taxon>Neoptera</taxon>
        <taxon>Endopterygota</taxon>
        <taxon>Hymenoptera</taxon>
        <taxon>Apocrita</taxon>
        <taxon>Aculeata</taxon>
        <taxon>Formicoidea</taxon>
        <taxon>Formicidae</taxon>
        <taxon>Myrmicinae</taxon>
        <taxon>Pseudoatta</taxon>
    </lineage>
</organism>
<feature type="region of interest" description="Disordered" evidence="1">
    <location>
        <begin position="285"/>
        <end position="323"/>
    </location>
</feature>
<feature type="compositionally biased region" description="Polar residues" evidence="1">
    <location>
        <begin position="1863"/>
        <end position="1882"/>
    </location>
</feature>
<gene>
    <name evidence="3" type="primary">Togaram1_1</name>
    <name evidence="3" type="ORF">G6Z78_0006561</name>
</gene>
<feature type="compositionally biased region" description="Basic and acidic residues" evidence="1">
    <location>
        <begin position="1975"/>
        <end position="1984"/>
    </location>
</feature>
<feature type="compositionally biased region" description="Polar residues" evidence="1">
    <location>
        <begin position="724"/>
        <end position="734"/>
    </location>
</feature>
<feature type="region of interest" description="Disordered" evidence="1">
    <location>
        <begin position="1"/>
        <end position="67"/>
    </location>
</feature>
<dbReference type="SUPFAM" id="SSF48371">
    <property type="entry name" value="ARM repeat"/>
    <property type="match status" value="2"/>
</dbReference>
<evidence type="ECO:0000313" key="4">
    <source>
        <dbReference type="Proteomes" id="UP000668214"/>
    </source>
</evidence>
<reference evidence="3" key="1">
    <citation type="submission" date="2020-02" db="EMBL/GenBank/DDBJ databases">
        <title>Relaxed selection underlies rapid genomic changes in the transitions from sociality to social parasitism in ants.</title>
        <authorList>
            <person name="Bi X."/>
        </authorList>
    </citation>
    <scope>NUCLEOTIDE SEQUENCE</scope>
    <source>
        <strain evidence="3">BGI-DK2014c</strain>
        <tissue evidence="3">Whole body</tissue>
    </source>
</reference>
<feature type="non-terminal residue" evidence="3">
    <location>
        <position position="1"/>
    </location>
</feature>
<feature type="compositionally biased region" description="Polar residues" evidence="1">
    <location>
        <begin position="1"/>
        <end position="13"/>
    </location>
</feature>
<feature type="compositionally biased region" description="Polar residues" evidence="1">
    <location>
        <begin position="1643"/>
        <end position="1657"/>
    </location>
</feature>
<feature type="region of interest" description="Disordered" evidence="1">
    <location>
        <begin position="1863"/>
        <end position="1887"/>
    </location>
</feature>
<dbReference type="GO" id="GO:0008017">
    <property type="term" value="F:microtubule binding"/>
    <property type="evidence" value="ECO:0007669"/>
    <property type="project" value="TreeGrafter"/>
</dbReference>
<feature type="domain" description="TOG" evidence="2">
    <location>
        <begin position="736"/>
        <end position="953"/>
    </location>
</feature>
<feature type="compositionally biased region" description="Basic and acidic residues" evidence="1">
    <location>
        <begin position="542"/>
        <end position="556"/>
    </location>
</feature>
<feature type="region of interest" description="Disordered" evidence="1">
    <location>
        <begin position="495"/>
        <end position="558"/>
    </location>
</feature>
<sequence length="2261" mass="253704">MSGCLSSSMTGSTDAGPLQPQEEPASLPVARPSSLSEDNGSSARRSSRHRHQSRRRMTSAPPSGQAIQLTPLWEHVVRTHRFPSEVDTQATFIEISERLRDPEWEVRQHALRVLMDVLPTLSTDVVDKVMQPVVPELINNLGHPAPAVRKGALDTLRVYLVHSPNRENMVQNILHDGLNRPDAHNPFQTNVTTGVILSAPLLLFPSSNSPPPTTQILKDATIAFASRLVQVPHQEAVLKSLMKIRDAVGEEEFESYLADYDDKFKKNIDILSKIYNIKSTKKKQDKNRTQDIMKADKKERAFDKSWDSDSDTSGIAEEEDEIPPSRVVLETEIKFNEETAITMTILEEKDDDDSEDNEGKKNKIGNDVMNGDIEESSSADKRRTPRRVHFGGEIVKLRTPDSDDTESIEITPKTRIPLPVSPATKMPEMMRRRPSSQPCSPHMEKRGLRRASRSASSSPKREYTHNAQLSPKKSILTKTGGPLIVINSVTATEEMKNTKKIKKSSETILENEASRSSSQEINEISKKEDITLDQAAPPSANSEDKLTIKSKDENDLSKSVQVAAIETSKNISLKGEQAMILKRDGHADTIDSNRSNISEASSRQERNYVTTKSSSPERKKTLRDKDDSFELERECLNEQKLSGNSLPRRSNSFPFGSPVNECNAQIDRLMGGDFIDDDDDDDDERDVRTCSMITDDRAVIVVNGEGRKEWYSQYDKKEGIASEGNESVTCSSSEGEGKPQEPNWEELGLVGQEVLDDLHNKDDWRARVRGLERVASALRTSSALIAIESRLGSLLHAVLGGERSCRVAAAGLGVAKIVVAGVSEDALRKKLPQLAWGLARQGGPSAAQLARIAMLRLKPSLLLEQLLQPHCLSARNTKTRENALQLLIFSLVTFPSTEFKLEIVASRVAAMVADRRRRVRQAALDTLAVLGQIYDSEEVIEAGRRAGEGNPDAEAMLAAIRARLARKSLPLVSADGLVVYGLQISPTVQIATDVNFSGPDVDWIVAGSGSVAPGTGRSRGQIITTSRSAQGRASRNDLNNRESPWIERPNLVALGVGLQSKTEQSTAWQLQTNNNESDIKGLNGRNANAGVSSNANLRFEEQLRSFYTPLNQYDFVGTDAKNHREISDNFEQKMRNRRDINEVPKEKESIALRGESRIPILLSRERPKITSQNEKSLNLEYVNSNSRKQTTDMLDSNRNRINLRQENVGSYAAIYQRRKRFQQEVSQTLNQTFDSHTNSYRSSYTKALGTNKEYSDTARNSDTIFSDDNSHSYNRFMDTDKFTNENESLNYAGGRQRSLSRNMQQQTLVEAYNSILERQRKLMDRNIYRPLRTPPNPSARLYQDSQNLDTQTPSDRDRNVRHRPKNRRTKDVTAAQQRTEMDLISSNSQEDRRSVSESFASPHRRRLRSLSPSQLHRSRHFVKLTSNRFHAASMYDIYNTYPSTHPMKRNAFRGRDRELLYETVDEASRDEFQVLCGMIFKFWPIEMKEENGAASRFGEYKIANAVLFCCPCVFRCRKSVDVGRDNDGDGDGNASVSTIITTTTTPVIALRLNRNSDTINKTTMVNEEEYNVRNRHHFSPDAKGYHVQNSNKEESRYQEFLRSFSIDARERPKSASSSSSDVSRNDRPGRGEDQDTTLRDYNGNDNSGSSTPRSQNAGDPAFDVITQQTANRQSDTRDDVDSFFINILFPLTARRTVEKSNSVIDFFAYMDLLLPQRKFNRSLSFDTSFCFSTLNIMTPLDTNKMEYPITTADATTVDEVLKESSSEDDMKPASRIGSISRHSNHNELITVDENCNRSTESSSGIPEQPEDDRSSARRRSVVSALSNERILPYEDTKIFKESLQSKVTISPKRSESLYLTPNRSVHHSPISNSPIKRNSRCGSRNLIDDSRDFSEERIIASIVPDEDASIRSLDTIGHPPIDIVGDSPAIIIASRPHSHETVEYENARSVENDNPHNKINTQESTEEESSVNDALEDRQSKDSASETNMEPGILKIESEPAEDVELRRRMPSKVPVRGSSRCRMPSNKRVMEKPSEKSKRMVQQCFSQLENKDWEITMKGLKALSQISKQHPEGLDVCAAGTIGRLLGRHIKNLRSQVARAACLAASDVFSSQIRGIDQDLDDIAGPLLHRTADTNRFLRSDSNSALDQMVQYLPPHKTIGIIVLRGASHQNAIVRAATARLLSDITDRIGPDHIMILPRDVRDKLLNTGAKLLMDGNLDARNHAKRIFRRLTRCEGFRKALTDAVPETTLRHIDKTMKTL</sequence>
<dbReference type="Gene3D" id="1.25.10.10">
    <property type="entry name" value="Leucine-rich Repeat Variant"/>
    <property type="match status" value="3"/>
</dbReference>
<dbReference type="GO" id="GO:0005881">
    <property type="term" value="C:cytoplasmic microtubule"/>
    <property type="evidence" value="ECO:0007669"/>
    <property type="project" value="TreeGrafter"/>
</dbReference>
<dbReference type="PANTHER" id="PTHR21567">
    <property type="entry name" value="CLASP"/>
    <property type="match status" value="1"/>
</dbReference>
<dbReference type="GO" id="GO:0005929">
    <property type="term" value="C:cilium"/>
    <property type="evidence" value="ECO:0007669"/>
    <property type="project" value="TreeGrafter"/>
</dbReference>
<feature type="region of interest" description="Disordered" evidence="1">
    <location>
        <begin position="344"/>
        <end position="475"/>
    </location>
</feature>
<feature type="compositionally biased region" description="Polar residues" evidence="1">
    <location>
        <begin position="1796"/>
        <end position="1805"/>
    </location>
</feature>
<evidence type="ECO:0000313" key="3">
    <source>
        <dbReference type="EMBL" id="KAG5323439.1"/>
    </source>
</evidence>
<feature type="domain" description="TOG" evidence="2">
    <location>
        <begin position="2027"/>
        <end position="2260"/>
    </location>
</feature>
<feature type="region of interest" description="Disordered" evidence="1">
    <location>
        <begin position="1940"/>
        <end position="2038"/>
    </location>
</feature>
<feature type="compositionally biased region" description="Basic and acidic residues" evidence="1">
    <location>
        <begin position="286"/>
        <end position="307"/>
    </location>
</feature>
<feature type="region of interest" description="Disordered" evidence="1">
    <location>
        <begin position="1573"/>
        <end position="1594"/>
    </location>
</feature>
<feature type="compositionally biased region" description="Basic and acidic residues" evidence="1">
    <location>
        <begin position="1623"/>
        <end position="1638"/>
    </location>
</feature>
<feature type="compositionally biased region" description="Basic residues" evidence="1">
    <location>
        <begin position="45"/>
        <end position="57"/>
    </location>
</feature>
<feature type="non-terminal residue" evidence="3">
    <location>
        <position position="2261"/>
    </location>
</feature>